<accession>A0A0D1YXY9</accession>
<sequence>MENRGRLGLLYDEETDLEIDALSGAWLLPPAAFESLEEDEGPARAADVDIVLTHVEWVGRSSPKSAITRVRVQIMLKSHETSRKKTKRPFCCENPQAKHVRNNKHLTALSGQKDQRISVITLARQAGDTNVEGNGNVRCERTTSFVKEKATSF</sequence>
<organism evidence="1 2">
    <name type="scientific">Exophiala spinifera</name>
    <dbReference type="NCBI Taxonomy" id="91928"/>
    <lineage>
        <taxon>Eukaryota</taxon>
        <taxon>Fungi</taxon>
        <taxon>Dikarya</taxon>
        <taxon>Ascomycota</taxon>
        <taxon>Pezizomycotina</taxon>
        <taxon>Eurotiomycetes</taxon>
        <taxon>Chaetothyriomycetidae</taxon>
        <taxon>Chaetothyriales</taxon>
        <taxon>Herpotrichiellaceae</taxon>
        <taxon>Exophiala</taxon>
    </lineage>
</organism>
<evidence type="ECO:0000313" key="2">
    <source>
        <dbReference type="Proteomes" id="UP000053328"/>
    </source>
</evidence>
<evidence type="ECO:0000313" key="1">
    <source>
        <dbReference type="EMBL" id="KIW20146.1"/>
    </source>
</evidence>
<proteinExistence type="predicted"/>
<name>A0A0D1YXY9_9EURO</name>
<dbReference type="EMBL" id="KN847492">
    <property type="protein sequence ID" value="KIW20146.1"/>
    <property type="molecule type" value="Genomic_DNA"/>
</dbReference>
<reference evidence="1 2" key="1">
    <citation type="submission" date="2015-01" db="EMBL/GenBank/DDBJ databases">
        <title>The Genome Sequence of Exophiala spinifera CBS89968.</title>
        <authorList>
            <consortium name="The Broad Institute Genomics Platform"/>
            <person name="Cuomo C."/>
            <person name="de Hoog S."/>
            <person name="Gorbushina A."/>
            <person name="Stielow B."/>
            <person name="Teixiera M."/>
            <person name="Abouelleil A."/>
            <person name="Chapman S.B."/>
            <person name="Priest M."/>
            <person name="Young S.K."/>
            <person name="Wortman J."/>
            <person name="Nusbaum C."/>
            <person name="Birren B."/>
        </authorList>
    </citation>
    <scope>NUCLEOTIDE SEQUENCE [LARGE SCALE GENOMIC DNA]</scope>
    <source>
        <strain evidence="1 2">CBS 89968</strain>
    </source>
</reference>
<dbReference type="Proteomes" id="UP000053328">
    <property type="component" value="Unassembled WGS sequence"/>
</dbReference>
<dbReference type="GeneID" id="27327804"/>
<dbReference type="RefSeq" id="XP_016240362.1">
    <property type="nucleotide sequence ID" value="XM_016375086.1"/>
</dbReference>
<dbReference type="HOGENOM" id="CLU_1713276_0_0_1"/>
<keyword evidence="2" id="KW-1185">Reference proteome</keyword>
<dbReference type="OrthoDB" id="10466380at2759"/>
<dbReference type="AlphaFoldDB" id="A0A0D1YXY9"/>
<protein>
    <submittedName>
        <fullName evidence="1">Uncharacterized protein</fullName>
    </submittedName>
</protein>
<dbReference type="VEuPathDB" id="FungiDB:PV08_00721"/>
<gene>
    <name evidence="1" type="ORF">PV08_00721</name>
</gene>